<evidence type="ECO:0000313" key="3">
    <source>
        <dbReference type="Proteomes" id="UP000588647"/>
    </source>
</evidence>
<dbReference type="InterPro" id="IPR029063">
    <property type="entry name" value="SAM-dependent_MTases_sf"/>
</dbReference>
<keyword evidence="3" id="KW-1185">Reference proteome</keyword>
<dbReference type="Pfam" id="PF05050">
    <property type="entry name" value="Methyltransf_21"/>
    <property type="match status" value="1"/>
</dbReference>
<dbReference type="Proteomes" id="UP000588647">
    <property type="component" value="Unassembled WGS sequence"/>
</dbReference>
<dbReference type="NCBIfam" id="TIGR01444">
    <property type="entry name" value="fkbM_fam"/>
    <property type="match status" value="1"/>
</dbReference>
<sequence length="287" mass="31251">MMSIIERTNMTLSCRDCEAIPKVADAGKIFAIEGDDCQVMHNGLRVVAGGYHGDWMAQIIRGLRGHHEPQEEAAFHALLRYVRHGSLMAELGAFWAYYSLWFLTEVPGSEVLCVEPDPNNMAVGSRNAALNGLSDRASFHQAAIGDRRAASVDIPCESDGTLRSMPMLDMAGLLDRAGGRPIEILHIDAQGAEADFVRSMRDAVAAQRVRFLVVSTHHAAITGRGDTHPICLDALKQMGGRALVEHSVEESFSGDGLIVWSFLKDDESIELPPLSRNRAASSLFGVI</sequence>
<dbReference type="GO" id="GO:0032259">
    <property type="term" value="P:methylation"/>
    <property type="evidence" value="ECO:0007669"/>
    <property type="project" value="UniProtKB-KW"/>
</dbReference>
<accession>A0A7W6HD83</accession>
<dbReference type="SUPFAM" id="SSF53335">
    <property type="entry name" value="S-adenosyl-L-methionine-dependent methyltransferases"/>
    <property type="match status" value="1"/>
</dbReference>
<organism evidence="2 3">
    <name type="scientific">Aurantimonas endophytica</name>
    <dbReference type="NCBI Taxonomy" id="1522175"/>
    <lineage>
        <taxon>Bacteria</taxon>
        <taxon>Pseudomonadati</taxon>
        <taxon>Pseudomonadota</taxon>
        <taxon>Alphaproteobacteria</taxon>
        <taxon>Hyphomicrobiales</taxon>
        <taxon>Aurantimonadaceae</taxon>
        <taxon>Aurantimonas</taxon>
    </lineage>
</organism>
<keyword evidence="2" id="KW-0489">Methyltransferase</keyword>
<dbReference type="RefSeq" id="WP_183207737.1">
    <property type="nucleotide sequence ID" value="NZ_JAAAMM010000002.1"/>
</dbReference>
<name>A0A7W6HD83_9HYPH</name>
<dbReference type="InterPro" id="IPR006342">
    <property type="entry name" value="FkbM_mtfrase"/>
</dbReference>
<evidence type="ECO:0000259" key="1">
    <source>
        <dbReference type="Pfam" id="PF05050"/>
    </source>
</evidence>
<dbReference type="EMBL" id="JACIEM010000002">
    <property type="protein sequence ID" value="MBB4003074.1"/>
    <property type="molecule type" value="Genomic_DNA"/>
</dbReference>
<gene>
    <name evidence="2" type="ORF">GGR03_002149</name>
</gene>
<evidence type="ECO:0000313" key="2">
    <source>
        <dbReference type="EMBL" id="MBB4003074.1"/>
    </source>
</evidence>
<feature type="domain" description="Methyltransferase FkbM" evidence="1">
    <location>
        <begin position="95"/>
        <end position="239"/>
    </location>
</feature>
<reference evidence="2 3" key="1">
    <citation type="submission" date="2020-08" db="EMBL/GenBank/DDBJ databases">
        <title>Genomic Encyclopedia of Type Strains, Phase IV (KMG-IV): sequencing the most valuable type-strain genomes for metagenomic binning, comparative biology and taxonomic classification.</title>
        <authorList>
            <person name="Goeker M."/>
        </authorList>
    </citation>
    <scope>NUCLEOTIDE SEQUENCE [LARGE SCALE GENOMIC DNA]</scope>
    <source>
        <strain evidence="2 3">DSM 103570</strain>
    </source>
</reference>
<comment type="caution">
    <text evidence="2">The sequence shown here is derived from an EMBL/GenBank/DDBJ whole genome shotgun (WGS) entry which is preliminary data.</text>
</comment>
<protein>
    <submittedName>
        <fullName evidence="2">FkbM family methyltransferase</fullName>
    </submittedName>
</protein>
<keyword evidence="2" id="KW-0808">Transferase</keyword>
<dbReference type="Gene3D" id="3.40.50.150">
    <property type="entry name" value="Vaccinia Virus protein VP39"/>
    <property type="match status" value="1"/>
</dbReference>
<dbReference type="AlphaFoldDB" id="A0A7W6HD83"/>
<proteinExistence type="predicted"/>
<dbReference type="GO" id="GO:0008168">
    <property type="term" value="F:methyltransferase activity"/>
    <property type="evidence" value="ECO:0007669"/>
    <property type="project" value="UniProtKB-KW"/>
</dbReference>